<feature type="transmembrane region" description="Helical" evidence="8">
    <location>
        <begin position="140"/>
        <end position="164"/>
    </location>
</feature>
<protein>
    <submittedName>
        <fullName evidence="10">C4-dicarboxylate ABC transporter</fullName>
    </submittedName>
</protein>
<evidence type="ECO:0000256" key="3">
    <source>
        <dbReference type="ARBA" id="ARBA00022519"/>
    </source>
</evidence>
<dbReference type="PIRSF" id="PIRSF006066">
    <property type="entry name" value="HI0050"/>
    <property type="match status" value="1"/>
</dbReference>
<dbReference type="InterPro" id="IPR010656">
    <property type="entry name" value="DctM"/>
</dbReference>
<dbReference type="Pfam" id="PF06808">
    <property type="entry name" value="DctM"/>
    <property type="match status" value="1"/>
</dbReference>
<dbReference type="GO" id="GO:0005886">
    <property type="term" value="C:plasma membrane"/>
    <property type="evidence" value="ECO:0007669"/>
    <property type="project" value="UniProtKB-SubCell"/>
</dbReference>
<evidence type="ECO:0000256" key="6">
    <source>
        <dbReference type="ARBA" id="ARBA00023136"/>
    </source>
</evidence>
<name>A0A2U2N667_9GAMM</name>
<comment type="function">
    <text evidence="7">Part of the tripartite ATP-independent periplasmic (TRAP) transport system.</text>
</comment>
<feature type="transmembrane region" description="Helical" evidence="8">
    <location>
        <begin position="7"/>
        <end position="38"/>
    </location>
</feature>
<dbReference type="InterPro" id="IPR004681">
    <property type="entry name" value="TRAP_DctM"/>
</dbReference>
<keyword evidence="3 7" id="KW-0997">Cell inner membrane</keyword>
<feature type="transmembrane region" description="Helical" evidence="8">
    <location>
        <begin position="58"/>
        <end position="74"/>
    </location>
</feature>
<dbReference type="RefSeq" id="WP_109676660.1">
    <property type="nucleotide sequence ID" value="NZ_CP086615.1"/>
</dbReference>
<evidence type="ECO:0000256" key="4">
    <source>
        <dbReference type="ARBA" id="ARBA00022692"/>
    </source>
</evidence>
<feature type="transmembrane region" description="Helical" evidence="8">
    <location>
        <begin position="343"/>
        <end position="359"/>
    </location>
</feature>
<dbReference type="Proteomes" id="UP000245474">
    <property type="component" value="Unassembled WGS sequence"/>
</dbReference>
<organism evidence="10 11">
    <name type="scientific">Sediminicurvatus halobius</name>
    <dbReference type="NCBI Taxonomy" id="2182432"/>
    <lineage>
        <taxon>Bacteria</taxon>
        <taxon>Pseudomonadati</taxon>
        <taxon>Pseudomonadota</taxon>
        <taxon>Gammaproteobacteria</taxon>
        <taxon>Chromatiales</taxon>
        <taxon>Ectothiorhodospiraceae</taxon>
        <taxon>Sediminicurvatus</taxon>
    </lineage>
</organism>
<feature type="transmembrane region" description="Helical" evidence="8">
    <location>
        <begin position="108"/>
        <end position="128"/>
    </location>
</feature>
<feature type="transmembrane region" description="Helical" evidence="8">
    <location>
        <begin position="315"/>
        <end position="336"/>
    </location>
</feature>
<feature type="transmembrane region" description="Helical" evidence="8">
    <location>
        <begin position="170"/>
        <end position="196"/>
    </location>
</feature>
<keyword evidence="11" id="KW-1185">Reference proteome</keyword>
<evidence type="ECO:0000313" key="11">
    <source>
        <dbReference type="Proteomes" id="UP000245474"/>
    </source>
</evidence>
<dbReference type="GO" id="GO:0022857">
    <property type="term" value="F:transmembrane transporter activity"/>
    <property type="evidence" value="ECO:0007669"/>
    <property type="project" value="UniProtKB-UniRule"/>
</dbReference>
<evidence type="ECO:0000256" key="1">
    <source>
        <dbReference type="ARBA" id="ARBA00004429"/>
    </source>
</evidence>
<keyword evidence="4 8" id="KW-0812">Transmembrane</keyword>
<dbReference type="PANTHER" id="PTHR33362">
    <property type="entry name" value="SIALIC ACID TRAP TRANSPORTER PERMEASE PROTEIN SIAT-RELATED"/>
    <property type="match status" value="1"/>
</dbReference>
<gene>
    <name evidence="10" type="ORF">DEM34_04385</name>
</gene>
<dbReference type="AlphaFoldDB" id="A0A2U2N667"/>
<feature type="domain" description="TRAP C4-dicarboxylate transport system permease DctM subunit" evidence="9">
    <location>
        <begin position="11"/>
        <end position="428"/>
    </location>
</feature>
<sequence>MSPEILGLLLLGALFVMILVGFPIAFTLIFVALVTGYIGIGFNAFNLMMVQVERTMEMTLLAAVPLFVFMGLVLERAGLMQRLFLAFQMLFAPVRGSLYMAVMGTATLFSMATGIVGASVTVIGLMAGKTMQRSGYDVRMSAGAITAGGTLGILIPPSIMLIVMGPILEVSILALFAAAVVPGLMLAAIFLAYCMIRSHFQPSLGPALPPEDRAPSAGYIVKELLLGVVPLAVIIAAVLGSILSGIATPTEAAGMGAFASLCLAAAYRRLNWEKFRETLLGTLQTSSMVLLLIAAANFFGAVFSILGTPRMVTEWLIGLGLPLFVLLLLLLLLVFLMGWALDWAPIVLIFLPVIMPVMSELDVNMVWFGALVAVCLQTAWLTPPVALAAYFLKGVMPDWELKDIYLGMLQFMGLQLIGLLLVLTFPEIALWLPGVLLGR</sequence>
<reference evidence="10 11" key="1">
    <citation type="submission" date="2018-05" db="EMBL/GenBank/DDBJ databases">
        <title>Spiribacter halobius sp. nov., a moderately halophilic bacterium isolated from marine solar saltern.</title>
        <authorList>
            <person name="Zheng W.-S."/>
            <person name="Lu D.-C."/>
            <person name="Du Z.-J."/>
        </authorList>
    </citation>
    <scope>NUCLEOTIDE SEQUENCE [LARGE SCALE GENOMIC DNA]</scope>
    <source>
        <strain evidence="10 11">E85</strain>
    </source>
</reference>
<evidence type="ECO:0000256" key="8">
    <source>
        <dbReference type="SAM" id="Phobius"/>
    </source>
</evidence>
<comment type="caution">
    <text evidence="10">The sequence shown here is derived from an EMBL/GenBank/DDBJ whole genome shotgun (WGS) entry which is preliminary data.</text>
</comment>
<dbReference type="OrthoDB" id="9796052at2"/>
<keyword evidence="5 8" id="KW-1133">Transmembrane helix</keyword>
<dbReference type="PANTHER" id="PTHR33362:SF7">
    <property type="entry name" value="SLL1103 PROTEIN"/>
    <property type="match status" value="1"/>
</dbReference>
<feature type="transmembrane region" description="Helical" evidence="8">
    <location>
        <begin position="365"/>
        <end position="392"/>
    </location>
</feature>
<evidence type="ECO:0000313" key="10">
    <source>
        <dbReference type="EMBL" id="PWG64572.1"/>
    </source>
</evidence>
<keyword evidence="7" id="KW-0813">Transport</keyword>
<keyword evidence="6 8" id="KW-0472">Membrane</keyword>
<keyword evidence="2" id="KW-1003">Cell membrane</keyword>
<evidence type="ECO:0000256" key="7">
    <source>
        <dbReference type="RuleBase" id="RU369079"/>
    </source>
</evidence>
<evidence type="ECO:0000256" key="2">
    <source>
        <dbReference type="ARBA" id="ARBA00022475"/>
    </source>
</evidence>
<proteinExistence type="predicted"/>
<evidence type="ECO:0000259" key="9">
    <source>
        <dbReference type="Pfam" id="PF06808"/>
    </source>
</evidence>
<feature type="transmembrane region" description="Helical" evidence="8">
    <location>
        <begin position="289"/>
        <end position="309"/>
    </location>
</feature>
<dbReference type="EMBL" id="QFFI01000005">
    <property type="protein sequence ID" value="PWG64572.1"/>
    <property type="molecule type" value="Genomic_DNA"/>
</dbReference>
<evidence type="ECO:0000256" key="5">
    <source>
        <dbReference type="ARBA" id="ARBA00022989"/>
    </source>
</evidence>
<feature type="transmembrane region" description="Helical" evidence="8">
    <location>
        <begin position="224"/>
        <end position="246"/>
    </location>
</feature>
<comment type="subcellular location">
    <subcellularLocation>
        <location evidence="1 7">Cell inner membrane</location>
        <topology evidence="1 7">Multi-pass membrane protein</topology>
    </subcellularLocation>
</comment>
<accession>A0A2U2N667</accession>